<evidence type="ECO:0000259" key="3">
    <source>
        <dbReference type="Pfam" id="PF13439"/>
    </source>
</evidence>
<evidence type="ECO:0000313" key="5">
    <source>
        <dbReference type="Proteomes" id="UP000187172"/>
    </source>
</evidence>
<dbReference type="EMBL" id="MRTP01000011">
    <property type="protein sequence ID" value="OMF50331.1"/>
    <property type="molecule type" value="Genomic_DNA"/>
</dbReference>
<dbReference type="RefSeq" id="WP_076174154.1">
    <property type="nucleotide sequence ID" value="NZ_MRTP01000011.1"/>
</dbReference>
<comment type="caution">
    <text evidence="4">The sequence shown here is derived from an EMBL/GenBank/DDBJ whole genome shotgun (WGS) entry which is preliminary data.</text>
</comment>
<proteinExistence type="predicted"/>
<evidence type="ECO:0000259" key="2">
    <source>
        <dbReference type="Pfam" id="PF00534"/>
    </source>
</evidence>
<organism evidence="4 5">
    <name type="scientific">Paenibacillus rhizosphaerae</name>
    <dbReference type="NCBI Taxonomy" id="297318"/>
    <lineage>
        <taxon>Bacteria</taxon>
        <taxon>Bacillati</taxon>
        <taxon>Bacillota</taxon>
        <taxon>Bacilli</taxon>
        <taxon>Bacillales</taxon>
        <taxon>Paenibacillaceae</taxon>
        <taxon>Paenibacillus</taxon>
    </lineage>
</organism>
<reference evidence="4 5" key="1">
    <citation type="submission" date="2016-11" db="EMBL/GenBank/DDBJ databases">
        <title>Paenibacillus species isolates.</title>
        <authorList>
            <person name="Beno S.M."/>
        </authorList>
    </citation>
    <scope>NUCLEOTIDE SEQUENCE [LARGE SCALE GENOMIC DNA]</scope>
    <source>
        <strain evidence="4 5">FSL R5-0378</strain>
    </source>
</reference>
<evidence type="ECO:0000313" key="4">
    <source>
        <dbReference type="EMBL" id="OMF50331.1"/>
    </source>
</evidence>
<evidence type="ECO:0000256" key="1">
    <source>
        <dbReference type="SAM" id="MobiDB-lite"/>
    </source>
</evidence>
<evidence type="ECO:0008006" key="6">
    <source>
        <dbReference type="Google" id="ProtNLM"/>
    </source>
</evidence>
<accession>A0A1R1EEV2</accession>
<dbReference type="Gene3D" id="3.40.50.2000">
    <property type="entry name" value="Glycogen Phosphorylase B"/>
    <property type="match status" value="2"/>
</dbReference>
<dbReference type="Proteomes" id="UP000187172">
    <property type="component" value="Unassembled WGS sequence"/>
</dbReference>
<dbReference type="PANTHER" id="PTHR12526">
    <property type="entry name" value="GLYCOSYLTRANSFERASE"/>
    <property type="match status" value="1"/>
</dbReference>
<dbReference type="AlphaFoldDB" id="A0A1R1EEV2"/>
<dbReference type="InterPro" id="IPR028098">
    <property type="entry name" value="Glyco_trans_4-like_N"/>
</dbReference>
<feature type="domain" description="Glycosyltransferase subfamily 4-like N-terminal" evidence="3">
    <location>
        <begin position="15"/>
        <end position="210"/>
    </location>
</feature>
<name>A0A1R1EEV2_9BACL</name>
<dbReference type="CDD" id="cd03801">
    <property type="entry name" value="GT4_PimA-like"/>
    <property type="match status" value="1"/>
</dbReference>
<dbReference type="STRING" id="297318.BK138_27345"/>
<dbReference type="InterPro" id="IPR001296">
    <property type="entry name" value="Glyco_trans_1"/>
</dbReference>
<feature type="domain" description="Glycosyl transferase family 1" evidence="2">
    <location>
        <begin position="223"/>
        <end position="381"/>
    </location>
</feature>
<dbReference type="SUPFAM" id="SSF53756">
    <property type="entry name" value="UDP-Glycosyltransferase/glycogen phosphorylase"/>
    <property type="match status" value="1"/>
</dbReference>
<sequence>MRILIACSWALPNAGGVNTYVNQLTKALQRAGHTTDIFSPTPDGQGFRISNKDLYIERGRLQSLIADQTHQYMDQHLPGIHPWIKQSEIDRYCLEAAIMYFGLAEYDLIHAQDIVSAHAMSRVKPPHTPLVTTIHGCLAKEVFVEWTEMGLPEQDQSSPLWRYCSLREYLGATVSDVTITPSQWLKDILVQEFSVPEHHVVVSPYGIDVDEFQQNMMRVATIPKPTAKKVFMCPARFDAVKGHIYLLHALSKLKEERTDWVCWLVGDGSLRDKLKRAVQELGLTDHVTFLGNRDDIPELLHQADLIVLPSIQDNQPFAIIEAQVAGKPIITSNAGGIPEMIKSASNGFVFRSGDSDQLYILLRSALENPAMFLSVANQAREQGEIYWSLPALTSRLHELYELARSKHLDQGNEIAPDHDLQNQNTSEGGDGKWSSQRRRRLLLRRKRKVRFLKRRRLLRKKQP</sequence>
<feature type="region of interest" description="Disordered" evidence="1">
    <location>
        <begin position="412"/>
        <end position="436"/>
    </location>
</feature>
<dbReference type="Pfam" id="PF00534">
    <property type="entry name" value="Glycos_transf_1"/>
    <property type="match status" value="1"/>
</dbReference>
<dbReference type="Pfam" id="PF13439">
    <property type="entry name" value="Glyco_transf_4"/>
    <property type="match status" value="1"/>
</dbReference>
<dbReference type="GO" id="GO:0016757">
    <property type="term" value="F:glycosyltransferase activity"/>
    <property type="evidence" value="ECO:0007669"/>
    <property type="project" value="InterPro"/>
</dbReference>
<gene>
    <name evidence="4" type="ORF">BK138_27345</name>
</gene>
<protein>
    <recommendedName>
        <fullName evidence="6">Group 1 glycosyl transferase</fullName>
    </recommendedName>
</protein>
<keyword evidence="5" id="KW-1185">Reference proteome</keyword>